<feature type="domain" description="Tyr recombinase" evidence="7">
    <location>
        <begin position="194"/>
        <end position="420"/>
    </location>
</feature>
<dbReference type="SUPFAM" id="SSF56349">
    <property type="entry name" value="DNA breaking-rejoining enzymes"/>
    <property type="match status" value="1"/>
</dbReference>
<reference evidence="9 10" key="1">
    <citation type="submission" date="2020-12" db="EMBL/GenBank/DDBJ databases">
        <title>Genome sequence of clinical Mycobacterium intracellulare strains.</title>
        <authorList>
            <person name="Tateishi Y."/>
            <person name="Matsumoto S."/>
            <person name="Fukushima Y."/>
            <person name="Nakajima C."/>
            <person name="Suzuki Y."/>
        </authorList>
    </citation>
    <scope>NUCLEOTIDE SEQUENCE [LARGE SCALE GENOMIC DNA]</scope>
    <source>
        <strain evidence="9 10">M018</strain>
    </source>
</reference>
<accession>A0A7R7MTR5</accession>
<dbReference type="InterPro" id="IPR044068">
    <property type="entry name" value="CB"/>
</dbReference>
<dbReference type="PROSITE" id="PS51900">
    <property type="entry name" value="CB"/>
    <property type="match status" value="1"/>
</dbReference>
<evidence type="ECO:0000313" key="10">
    <source>
        <dbReference type="Proteomes" id="UP000595205"/>
    </source>
</evidence>
<dbReference type="Gene3D" id="1.10.150.130">
    <property type="match status" value="1"/>
</dbReference>
<feature type="domain" description="Core-binding (CB)" evidence="8">
    <location>
        <begin position="82"/>
        <end position="169"/>
    </location>
</feature>
<dbReference type="Pfam" id="PF00589">
    <property type="entry name" value="Phage_integrase"/>
    <property type="match status" value="1"/>
</dbReference>
<dbReference type="RefSeq" id="WP_095763949.1">
    <property type="nucleotide sequence ID" value="NZ_AP024255.1"/>
</dbReference>
<dbReference type="InterPro" id="IPR011010">
    <property type="entry name" value="DNA_brk_join_enz"/>
</dbReference>
<keyword evidence="2" id="KW-0229">DNA integration</keyword>
<protein>
    <submittedName>
        <fullName evidence="9">Site-specific integrase</fullName>
    </submittedName>
</protein>
<keyword evidence="4" id="KW-0233">DNA recombination</keyword>
<evidence type="ECO:0000256" key="2">
    <source>
        <dbReference type="ARBA" id="ARBA00022908"/>
    </source>
</evidence>
<organism evidence="9 10">
    <name type="scientific">Mycobacterium intracellulare</name>
    <dbReference type="NCBI Taxonomy" id="1767"/>
    <lineage>
        <taxon>Bacteria</taxon>
        <taxon>Bacillati</taxon>
        <taxon>Actinomycetota</taxon>
        <taxon>Actinomycetes</taxon>
        <taxon>Mycobacteriales</taxon>
        <taxon>Mycobacteriaceae</taxon>
        <taxon>Mycobacterium</taxon>
        <taxon>Mycobacterium avium complex (MAC)</taxon>
    </lineage>
</organism>
<dbReference type="AlphaFoldDB" id="A0A7R7MTR5"/>
<evidence type="ECO:0000256" key="5">
    <source>
        <dbReference type="PROSITE-ProRule" id="PRU01248"/>
    </source>
</evidence>
<evidence type="ECO:0000313" key="9">
    <source>
        <dbReference type="EMBL" id="BCO99313.1"/>
    </source>
</evidence>
<dbReference type="InterPro" id="IPR010998">
    <property type="entry name" value="Integrase_recombinase_N"/>
</dbReference>
<feature type="compositionally biased region" description="Basic and acidic residues" evidence="6">
    <location>
        <begin position="43"/>
        <end position="63"/>
    </location>
</feature>
<dbReference type="InterPro" id="IPR013762">
    <property type="entry name" value="Integrase-like_cat_sf"/>
</dbReference>
<dbReference type="EMBL" id="AP024255">
    <property type="protein sequence ID" value="BCO99313.1"/>
    <property type="molecule type" value="Genomic_DNA"/>
</dbReference>
<keyword evidence="3 5" id="KW-0238">DNA-binding</keyword>
<dbReference type="GO" id="GO:0003677">
    <property type="term" value="F:DNA binding"/>
    <property type="evidence" value="ECO:0007669"/>
    <property type="project" value="UniProtKB-UniRule"/>
</dbReference>
<evidence type="ECO:0000256" key="1">
    <source>
        <dbReference type="ARBA" id="ARBA00008857"/>
    </source>
</evidence>
<dbReference type="Gene3D" id="1.10.443.10">
    <property type="entry name" value="Intergrase catalytic core"/>
    <property type="match status" value="1"/>
</dbReference>
<evidence type="ECO:0000256" key="3">
    <source>
        <dbReference type="ARBA" id="ARBA00023125"/>
    </source>
</evidence>
<dbReference type="InterPro" id="IPR050090">
    <property type="entry name" value="Tyrosine_recombinase_XerCD"/>
</dbReference>
<name>A0A7R7MTR5_MYCIT</name>
<feature type="region of interest" description="Disordered" evidence="6">
    <location>
        <begin position="29"/>
        <end position="71"/>
    </location>
</feature>
<gene>
    <name evidence="9" type="ORF">MINTM018_20830</name>
</gene>
<dbReference type="PANTHER" id="PTHR30349:SF64">
    <property type="entry name" value="PROPHAGE INTEGRASE INTD-RELATED"/>
    <property type="match status" value="1"/>
</dbReference>
<dbReference type="CDD" id="cd01189">
    <property type="entry name" value="INT_ICEBs1_C_like"/>
    <property type="match status" value="1"/>
</dbReference>
<sequence length="453" mass="49965">MAYIRGYDTKQKRKGKPVKRYEVCLREPATDTNGLPIPGKQRARQESYRTREAAEARRDELNSAKHTTGTSALAEQRKAGMLTFGHHARGWLDAQRVRVASGKLRADTVDGYERRLAVYTLPEFGGRAIASITPSQCEQFLAALVARGMTPATLKHHWSTLRAVFLYALRHKAITSNPVDGVDFSSNSAQRRNSRHHPLTAEQVVAVAASVGERYPVYELLTLFAAYTGLRAEEITGCEVGDLVFTGARAHIDVRRAKKRRVGEWVTDTLKSTKSRRTVPLPHWLAARMREYLDNIHPAADTPAAPLWPNRTLGGARRRGCRAVAPLDFSEPVDTGAFYKNLLRPALEAVGLPASRPATKETAAVRGVRLHDLRHTFATMQLSAGVHFMQVSKWLGHSTLTLTLDVYGDWIPESDGGVANNLPEPPAPARHEELSGTVVHLFGPIAEVAKSSV</sequence>
<evidence type="ECO:0000259" key="7">
    <source>
        <dbReference type="PROSITE" id="PS51898"/>
    </source>
</evidence>
<dbReference type="GO" id="GO:0006310">
    <property type="term" value="P:DNA recombination"/>
    <property type="evidence" value="ECO:0007669"/>
    <property type="project" value="UniProtKB-KW"/>
</dbReference>
<dbReference type="GO" id="GO:0015074">
    <property type="term" value="P:DNA integration"/>
    <property type="evidence" value="ECO:0007669"/>
    <property type="project" value="UniProtKB-KW"/>
</dbReference>
<dbReference type="PROSITE" id="PS51898">
    <property type="entry name" value="TYR_RECOMBINASE"/>
    <property type="match status" value="1"/>
</dbReference>
<comment type="similarity">
    <text evidence="1">Belongs to the 'phage' integrase family.</text>
</comment>
<dbReference type="Proteomes" id="UP000595205">
    <property type="component" value="Chromosome"/>
</dbReference>
<evidence type="ECO:0000256" key="6">
    <source>
        <dbReference type="SAM" id="MobiDB-lite"/>
    </source>
</evidence>
<dbReference type="PANTHER" id="PTHR30349">
    <property type="entry name" value="PHAGE INTEGRASE-RELATED"/>
    <property type="match status" value="1"/>
</dbReference>
<proteinExistence type="inferred from homology"/>
<dbReference type="Pfam" id="PF02899">
    <property type="entry name" value="Phage_int_SAM_1"/>
    <property type="match status" value="1"/>
</dbReference>
<evidence type="ECO:0000259" key="8">
    <source>
        <dbReference type="PROSITE" id="PS51900"/>
    </source>
</evidence>
<dbReference type="InterPro" id="IPR004107">
    <property type="entry name" value="Integrase_SAM-like_N"/>
</dbReference>
<dbReference type="InterPro" id="IPR002104">
    <property type="entry name" value="Integrase_catalytic"/>
</dbReference>
<evidence type="ECO:0000256" key="4">
    <source>
        <dbReference type="ARBA" id="ARBA00023172"/>
    </source>
</evidence>